<feature type="region of interest" description="Disordered" evidence="3">
    <location>
        <begin position="226"/>
        <end position="345"/>
    </location>
</feature>
<evidence type="ECO:0000256" key="3">
    <source>
        <dbReference type="SAM" id="MobiDB-lite"/>
    </source>
</evidence>
<evidence type="ECO:0000256" key="1">
    <source>
        <dbReference type="ARBA" id="ARBA00005331"/>
    </source>
</evidence>
<dbReference type="InterPro" id="IPR013923">
    <property type="entry name" value="Autophagy-rel_prot_16_dom"/>
</dbReference>
<organism evidence="5 6">
    <name type="scientific">Hermanssonia centrifuga</name>
    <dbReference type="NCBI Taxonomy" id="98765"/>
    <lineage>
        <taxon>Eukaryota</taxon>
        <taxon>Fungi</taxon>
        <taxon>Dikarya</taxon>
        <taxon>Basidiomycota</taxon>
        <taxon>Agaricomycotina</taxon>
        <taxon>Agaricomycetes</taxon>
        <taxon>Polyporales</taxon>
        <taxon>Meruliaceae</taxon>
        <taxon>Hermanssonia</taxon>
    </lineage>
</organism>
<comment type="caution">
    <text evidence="5">The sequence shown here is derived from an EMBL/GenBank/DDBJ whole genome shotgun (WGS) entry which is preliminary data.</text>
</comment>
<dbReference type="CDD" id="cd22887">
    <property type="entry name" value="Atg16_CCD"/>
    <property type="match status" value="1"/>
</dbReference>
<keyword evidence="2" id="KW-0175">Coiled coil</keyword>
<feature type="compositionally biased region" description="Low complexity" evidence="3">
    <location>
        <begin position="241"/>
        <end position="252"/>
    </location>
</feature>
<sequence length="345" mass="36208">MTETLREKEELSRIDSENLRKSRDDVVMLRRKVEQHNELMAEKDRTAQILHDEINTLQLELSQIEERNQTLTKDNAKLLQRWLDAKQAEVNKMNEANEFYEDMQSRKQAVMNWQTGPAVVISLFAVSALSPSIVCASPVPSMTHHSNTPASVDHHRAGNNIAPRGLGFLNEVFARADTADKAMPTSKPKVLSLADFNVGPREFWKKSVASTSMNGKRDAAIIPKRLDDGQTAGGNAHSGTSGAVDGGNVDSGDNGGMPTLMNVNSNNAGSGGGSSTGCASGGKGAEGGNASSGNSGTAYGGEVQGSGGMMNIDSNNAGDAGESSSGCANAGNSALGENPETSAGK</sequence>
<accession>A0A4S4KWV8</accession>
<feature type="compositionally biased region" description="Gly residues" evidence="3">
    <location>
        <begin position="298"/>
        <end position="308"/>
    </location>
</feature>
<dbReference type="Proteomes" id="UP000309038">
    <property type="component" value="Unassembled WGS sequence"/>
</dbReference>
<feature type="compositionally biased region" description="Gly residues" evidence="3">
    <location>
        <begin position="269"/>
        <end position="287"/>
    </location>
</feature>
<evidence type="ECO:0000256" key="2">
    <source>
        <dbReference type="SAM" id="Coils"/>
    </source>
</evidence>
<dbReference type="Gene3D" id="1.20.5.170">
    <property type="match status" value="1"/>
</dbReference>
<reference evidence="5 6" key="1">
    <citation type="submission" date="2019-02" db="EMBL/GenBank/DDBJ databases">
        <title>Genome sequencing of the rare red list fungi Phlebia centrifuga.</title>
        <authorList>
            <person name="Buettner E."/>
            <person name="Kellner H."/>
        </authorList>
    </citation>
    <scope>NUCLEOTIDE SEQUENCE [LARGE SCALE GENOMIC DNA]</scope>
    <source>
        <strain evidence="5 6">DSM 108282</strain>
    </source>
</reference>
<feature type="domain" description="Autophagy-related protein 16" evidence="4">
    <location>
        <begin position="1"/>
        <end position="94"/>
    </location>
</feature>
<dbReference type="AlphaFoldDB" id="A0A4S4KWV8"/>
<evidence type="ECO:0000313" key="5">
    <source>
        <dbReference type="EMBL" id="THH02901.1"/>
    </source>
</evidence>
<feature type="coiled-coil region" evidence="2">
    <location>
        <begin position="47"/>
        <end position="103"/>
    </location>
</feature>
<comment type="similarity">
    <text evidence="1">Belongs to the ATG16 family.</text>
</comment>
<keyword evidence="6" id="KW-1185">Reference proteome</keyword>
<proteinExistence type="inferred from homology"/>
<feature type="compositionally biased region" description="Low complexity" evidence="3">
    <location>
        <begin position="320"/>
        <end position="336"/>
    </location>
</feature>
<dbReference type="EMBL" id="SGPJ01000001">
    <property type="protein sequence ID" value="THH02901.1"/>
    <property type="molecule type" value="Genomic_DNA"/>
</dbReference>
<feature type="compositionally biased region" description="Low complexity" evidence="3">
    <location>
        <begin position="288"/>
        <end position="297"/>
    </location>
</feature>
<evidence type="ECO:0000259" key="4">
    <source>
        <dbReference type="Pfam" id="PF08614"/>
    </source>
</evidence>
<evidence type="ECO:0000313" key="6">
    <source>
        <dbReference type="Proteomes" id="UP000309038"/>
    </source>
</evidence>
<name>A0A4S4KWV8_9APHY</name>
<protein>
    <recommendedName>
        <fullName evidence="4">Autophagy-related protein 16 domain-containing protein</fullName>
    </recommendedName>
</protein>
<gene>
    <name evidence="5" type="ORF">EW026_g99</name>
</gene>
<dbReference type="Pfam" id="PF08614">
    <property type="entry name" value="ATG16"/>
    <property type="match status" value="1"/>
</dbReference>